<evidence type="ECO:0000313" key="2">
    <source>
        <dbReference type="EMBL" id="ACB52918.1"/>
    </source>
</evidence>
<dbReference type="Pfam" id="PF04755">
    <property type="entry name" value="PAP_fibrillin"/>
    <property type="match status" value="1"/>
</dbReference>
<organism evidence="2 3">
    <name type="scientific">Crocosphaera subtropica (strain ATCC 51142 / BH68)</name>
    <name type="common">Cyanothece sp. (strain ATCC 51142)</name>
    <dbReference type="NCBI Taxonomy" id="43989"/>
    <lineage>
        <taxon>Bacteria</taxon>
        <taxon>Bacillati</taxon>
        <taxon>Cyanobacteriota</taxon>
        <taxon>Cyanophyceae</taxon>
        <taxon>Oscillatoriophycideae</taxon>
        <taxon>Chroococcales</taxon>
        <taxon>Aphanothecaceae</taxon>
        <taxon>Crocosphaera</taxon>
        <taxon>Crocosphaera subtropica</taxon>
    </lineage>
</organism>
<dbReference type="InterPro" id="IPR039633">
    <property type="entry name" value="PAP"/>
</dbReference>
<dbReference type="Proteomes" id="UP000001203">
    <property type="component" value="Chromosome circular"/>
</dbReference>
<dbReference type="STRING" id="43989.cce_3570"/>
<dbReference type="EMBL" id="CP000806">
    <property type="protein sequence ID" value="ACB52918.1"/>
    <property type="molecule type" value="Genomic_DNA"/>
</dbReference>
<dbReference type="HOGENOM" id="CLU_069245_1_1_3"/>
<proteinExistence type="predicted"/>
<dbReference type="eggNOG" id="ENOG502Z9K6">
    <property type="taxonomic scope" value="Bacteria"/>
</dbReference>
<dbReference type="InterPro" id="IPR006843">
    <property type="entry name" value="PAP/fibrillin_dom"/>
</dbReference>
<dbReference type="PANTHER" id="PTHR31906">
    <property type="entry name" value="PLASTID-LIPID-ASSOCIATED PROTEIN 4, CHLOROPLASTIC-RELATED"/>
    <property type="match status" value="1"/>
</dbReference>
<accession>B1X019</accession>
<evidence type="ECO:0000259" key="1">
    <source>
        <dbReference type="Pfam" id="PF04755"/>
    </source>
</evidence>
<sequence>MAANCLLFTDVRNSLIMNEKAKLLETIAGKNRGLLASEMDRVRVLSAIEQLEDHNPNPSPIKTPELLEGNWRLLYTTSKGILGLDRFPVLQLGQIYQCIRIEEAKLYNIAEIVGVPLLEGIVSVAARFEATSDKRVQVKFERYIAGLQRLLGYQSPSKLIKEIETGKKFFPLDFSLESREQQGWLEITYLDDDLRVGRGNEGSVFVLAKEKK</sequence>
<gene>
    <name evidence="2" type="ordered locus">cce_3570</name>
</gene>
<reference evidence="2 3" key="1">
    <citation type="journal article" date="2008" name="Proc. Natl. Acad. Sci. U.S.A.">
        <title>The genome of Cyanothece 51142, a unicellular diazotrophic cyanobacterium important in the marine nitrogen cycle.</title>
        <authorList>
            <person name="Welsh E.A."/>
            <person name="Liberton M."/>
            <person name="Stoeckel J."/>
            <person name="Loh T."/>
            <person name="Elvitigala T."/>
            <person name="Wang C."/>
            <person name="Wollam A."/>
            <person name="Fulton R.S."/>
            <person name="Clifton S.W."/>
            <person name="Jacobs J.M."/>
            <person name="Aurora R."/>
            <person name="Ghosh B.K."/>
            <person name="Sherman L.A."/>
            <person name="Smith R.D."/>
            <person name="Wilson R.K."/>
            <person name="Pakrasi H.B."/>
        </authorList>
    </citation>
    <scope>NUCLEOTIDE SEQUENCE [LARGE SCALE GENOMIC DNA]</scope>
    <source>
        <strain evidence="3">ATCC 51142 / BH68</strain>
    </source>
</reference>
<keyword evidence="3" id="KW-1185">Reference proteome</keyword>
<evidence type="ECO:0000313" key="3">
    <source>
        <dbReference type="Proteomes" id="UP000001203"/>
    </source>
</evidence>
<protein>
    <submittedName>
        <fullName evidence="2">Fibrillin</fullName>
    </submittedName>
</protein>
<dbReference type="AlphaFoldDB" id="B1X019"/>
<dbReference type="KEGG" id="cyt:cce_3570"/>
<name>B1X019_CROS5</name>
<feature type="domain" description="Plastid lipid-associated protein/fibrillin conserved" evidence="1">
    <location>
        <begin position="19"/>
        <end position="208"/>
    </location>
</feature>